<evidence type="ECO:0000313" key="2">
    <source>
        <dbReference type="EMBL" id="KAF0301649.1"/>
    </source>
</evidence>
<dbReference type="AlphaFoldDB" id="A0A6A4W923"/>
<feature type="region of interest" description="Disordered" evidence="1">
    <location>
        <begin position="1"/>
        <end position="76"/>
    </location>
</feature>
<keyword evidence="3" id="KW-1185">Reference proteome</keyword>
<gene>
    <name evidence="2" type="ORF">FJT64_026100</name>
</gene>
<name>A0A6A4W923_AMPAM</name>
<sequence length="76" mass="8335">MVIGEDESVRAIQAKKKRPKRPTAKIKQQIQSQATGDRANNQHKNGDNNSSPVAMDRRQSPVLPEAPDALRGLSCT</sequence>
<proteinExistence type="predicted"/>
<feature type="compositionally biased region" description="Polar residues" evidence="1">
    <location>
        <begin position="28"/>
        <end position="52"/>
    </location>
</feature>
<protein>
    <submittedName>
        <fullName evidence="2">Uncharacterized protein</fullName>
    </submittedName>
</protein>
<evidence type="ECO:0000256" key="1">
    <source>
        <dbReference type="SAM" id="MobiDB-lite"/>
    </source>
</evidence>
<organism evidence="2 3">
    <name type="scientific">Amphibalanus amphitrite</name>
    <name type="common">Striped barnacle</name>
    <name type="synonym">Balanus amphitrite</name>
    <dbReference type="NCBI Taxonomy" id="1232801"/>
    <lineage>
        <taxon>Eukaryota</taxon>
        <taxon>Metazoa</taxon>
        <taxon>Ecdysozoa</taxon>
        <taxon>Arthropoda</taxon>
        <taxon>Crustacea</taxon>
        <taxon>Multicrustacea</taxon>
        <taxon>Cirripedia</taxon>
        <taxon>Thoracica</taxon>
        <taxon>Thoracicalcarea</taxon>
        <taxon>Balanomorpha</taxon>
        <taxon>Balanoidea</taxon>
        <taxon>Balanidae</taxon>
        <taxon>Amphibalaninae</taxon>
        <taxon>Amphibalanus</taxon>
    </lineage>
</organism>
<evidence type="ECO:0000313" key="3">
    <source>
        <dbReference type="Proteomes" id="UP000440578"/>
    </source>
</evidence>
<feature type="compositionally biased region" description="Basic residues" evidence="1">
    <location>
        <begin position="13"/>
        <end position="24"/>
    </location>
</feature>
<reference evidence="2 3" key="1">
    <citation type="submission" date="2019-07" db="EMBL/GenBank/DDBJ databases">
        <title>Draft genome assembly of a fouling barnacle, Amphibalanus amphitrite (Darwin, 1854): The first reference genome for Thecostraca.</title>
        <authorList>
            <person name="Kim W."/>
        </authorList>
    </citation>
    <scope>NUCLEOTIDE SEQUENCE [LARGE SCALE GENOMIC DNA]</scope>
    <source>
        <strain evidence="2">SNU_AA5</strain>
        <tissue evidence="2">Soma without cirri and trophi</tissue>
    </source>
</reference>
<dbReference type="EMBL" id="VIIS01001140">
    <property type="protein sequence ID" value="KAF0301649.1"/>
    <property type="molecule type" value="Genomic_DNA"/>
</dbReference>
<comment type="caution">
    <text evidence="2">The sequence shown here is derived from an EMBL/GenBank/DDBJ whole genome shotgun (WGS) entry which is preliminary data.</text>
</comment>
<dbReference type="Proteomes" id="UP000440578">
    <property type="component" value="Unassembled WGS sequence"/>
</dbReference>
<accession>A0A6A4W923</accession>